<dbReference type="InterPro" id="IPR002674">
    <property type="entry name" value="Ribosomal_eL43"/>
</dbReference>
<dbReference type="Pfam" id="PF01780">
    <property type="entry name" value="Ribosomal_L37ae"/>
    <property type="match status" value="1"/>
</dbReference>
<evidence type="ECO:0000256" key="2">
    <source>
        <dbReference type="ARBA" id="ARBA00022980"/>
    </source>
</evidence>
<dbReference type="InterPro" id="IPR011332">
    <property type="entry name" value="Ribosomal_zn-bd"/>
</dbReference>
<organism evidence="4 5">
    <name type="scientific">Dicentrarchus labrax</name>
    <name type="common">European seabass</name>
    <name type="synonym">Morone labrax</name>
    <dbReference type="NCBI Taxonomy" id="13489"/>
    <lineage>
        <taxon>Eukaryota</taxon>
        <taxon>Metazoa</taxon>
        <taxon>Chordata</taxon>
        <taxon>Craniata</taxon>
        <taxon>Vertebrata</taxon>
        <taxon>Euteleostomi</taxon>
        <taxon>Actinopterygii</taxon>
        <taxon>Neopterygii</taxon>
        <taxon>Teleostei</taxon>
        <taxon>Neoteleostei</taxon>
        <taxon>Acanthomorphata</taxon>
        <taxon>Eupercaria</taxon>
        <taxon>Moronidae</taxon>
        <taxon>Dicentrarchus</taxon>
    </lineage>
</organism>
<reference evidence="4" key="2">
    <citation type="submission" date="2025-09" db="UniProtKB">
        <authorList>
            <consortium name="Ensembl"/>
        </authorList>
    </citation>
    <scope>IDENTIFICATION</scope>
</reference>
<proteinExistence type="inferred from homology"/>
<evidence type="ECO:0000313" key="4">
    <source>
        <dbReference type="Ensembl" id="ENSDLAP00005073897.1"/>
    </source>
</evidence>
<dbReference type="Proteomes" id="UP000694389">
    <property type="component" value="Unassembled WGS sequence"/>
</dbReference>
<evidence type="ECO:0000256" key="1">
    <source>
        <dbReference type="ARBA" id="ARBA00008672"/>
    </source>
</evidence>
<evidence type="ECO:0000256" key="3">
    <source>
        <dbReference type="ARBA" id="ARBA00023274"/>
    </source>
</evidence>
<dbReference type="Gene3D" id="2.20.25.30">
    <property type="match status" value="1"/>
</dbReference>
<dbReference type="GO" id="GO:0006412">
    <property type="term" value="P:translation"/>
    <property type="evidence" value="ECO:0007669"/>
    <property type="project" value="InterPro"/>
</dbReference>
<dbReference type="InterPro" id="IPR011331">
    <property type="entry name" value="Ribosomal_eL37/eL43"/>
</dbReference>
<dbReference type="Ensembl" id="ENSDLAT00005079210.1">
    <property type="protein sequence ID" value="ENSDLAP00005073897.1"/>
    <property type="gene ID" value="ENSDLAG00005030504.1"/>
</dbReference>
<dbReference type="GO" id="GO:0022625">
    <property type="term" value="C:cytosolic large ribosomal subunit"/>
    <property type="evidence" value="ECO:0007669"/>
    <property type="project" value="UniProtKB-ARBA"/>
</dbReference>
<protein>
    <submittedName>
        <fullName evidence="4">Uncharacterized protein</fullName>
    </submittedName>
</protein>
<comment type="similarity">
    <text evidence="1">Belongs to the eukaryotic ribosomal protein eL43 family.</text>
</comment>
<name>A0A8P4GF50_DICLA</name>
<dbReference type="GO" id="GO:0003735">
    <property type="term" value="F:structural constituent of ribosome"/>
    <property type="evidence" value="ECO:0007669"/>
    <property type="project" value="InterPro"/>
</dbReference>
<dbReference type="SUPFAM" id="SSF57829">
    <property type="entry name" value="Zn-binding ribosomal proteins"/>
    <property type="match status" value="1"/>
</dbReference>
<dbReference type="AlphaFoldDB" id="A0A8P4GF50"/>
<keyword evidence="2" id="KW-0689">Ribosomal protein</keyword>
<evidence type="ECO:0000313" key="5">
    <source>
        <dbReference type="Proteomes" id="UP000694389"/>
    </source>
</evidence>
<keyword evidence="3" id="KW-0687">Ribonucleoprotein</keyword>
<accession>A0A8P4GF50</accession>
<keyword evidence="5" id="KW-1185">Reference proteome</keyword>
<sequence length="39" mass="4378">MVEKILISQHAKYSCSFCGKAKMKSRPVPGQTELSPFLH</sequence>
<reference evidence="4" key="1">
    <citation type="submission" date="2025-08" db="UniProtKB">
        <authorList>
            <consortium name="Ensembl"/>
        </authorList>
    </citation>
    <scope>IDENTIFICATION</scope>
</reference>